<dbReference type="EMBL" id="RHFF01000020">
    <property type="protein sequence ID" value="TGD37054.1"/>
    <property type="molecule type" value="Genomic_DNA"/>
</dbReference>
<dbReference type="PROSITE" id="PS00455">
    <property type="entry name" value="AMP_BINDING"/>
    <property type="match status" value="1"/>
</dbReference>
<proteinExistence type="inferred from homology"/>
<dbReference type="InterPro" id="IPR050237">
    <property type="entry name" value="ATP-dep_AMP-bd_enzyme"/>
</dbReference>
<dbReference type="NCBIfam" id="NF004837">
    <property type="entry name" value="PRK06187.1"/>
    <property type="match status" value="1"/>
</dbReference>
<evidence type="ECO:0000313" key="6">
    <source>
        <dbReference type="Proteomes" id="UP000297736"/>
    </source>
</evidence>
<dbReference type="PANTHER" id="PTHR43767">
    <property type="entry name" value="LONG-CHAIN-FATTY-ACID--COA LIGASE"/>
    <property type="match status" value="1"/>
</dbReference>
<evidence type="ECO:0000259" key="3">
    <source>
        <dbReference type="Pfam" id="PF00501"/>
    </source>
</evidence>
<dbReference type="Gene3D" id="3.40.50.12780">
    <property type="entry name" value="N-terminal domain of ligase-like"/>
    <property type="match status" value="1"/>
</dbReference>
<gene>
    <name evidence="5" type="ORF">EB834_17285</name>
</gene>
<dbReference type="Proteomes" id="UP000297736">
    <property type="component" value="Unassembled WGS sequence"/>
</dbReference>
<organism evidence="5 6">
    <name type="scientific">Brevibacterium aurantiacum</name>
    <dbReference type="NCBI Taxonomy" id="273384"/>
    <lineage>
        <taxon>Bacteria</taxon>
        <taxon>Bacillati</taxon>
        <taxon>Actinomycetota</taxon>
        <taxon>Actinomycetes</taxon>
        <taxon>Micrococcales</taxon>
        <taxon>Brevibacteriaceae</taxon>
        <taxon>Brevibacterium</taxon>
    </lineage>
</organism>
<evidence type="ECO:0000313" key="5">
    <source>
        <dbReference type="EMBL" id="TGD37054.1"/>
    </source>
</evidence>
<comment type="caution">
    <text evidence="5">The sequence shown here is derived from an EMBL/GenBank/DDBJ whole genome shotgun (WGS) entry which is preliminary data.</text>
</comment>
<dbReference type="Pfam" id="PF00501">
    <property type="entry name" value="AMP-binding"/>
    <property type="match status" value="1"/>
</dbReference>
<feature type="domain" description="AMP-binding enzyme C-terminal" evidence="4">
    <location>
        <begin position="481"/>
        <end position="556"/>
    </location>
</feature>
<dbReference type="CDD" id="cd17631">
    <property type="entry name" value="FACL_FadD13-like"/>
    <property type="match status" value="1"/>
</dbReference>
<evidence type="ECO:0000256" key="1">
    <source>
        <dbReference type="ARBA" id="ARBA00006432"/>
    </source>
</evidence>
<dbReference type="InterPro" id="IPR000873">
    <property type="entry name" value="AMP-dep_synth/lig_dom"/>
</dbReference>
<dbReference type="InterPro" id="IPR042099">
    <property type="entry name" value="ANL_N_sf"/>
</dbReference>
<evidence type="ECO:0000259" key="4">
    <source>
        <dbReference type="Pfam" id="PF13193"/>
    </source>
</evidence>
<dbReference type="SUPFAM" id="SSF56801">
    <property type="entry name" value="Acetyl-CoA synthetase-like"/>
    <property type="match status" value="1"/>
</dbReference>
<dbReference type="FunFam" id="3.30.300.30:FF:000008">
    <property type="entry name" value="2,3-dihydroxybenzoate-AMP ligase"/>
    <property type="match status" value="1"/>
</dbReference>
<sequence>MPRPRRQHCRRQRRHRCLHRKTPAFVRGALSTTAFTPGSISTTPDTYPTKESDSIMWLYREIRTLGDFPRHYAQTLPDRPAIIDANGPLSWAELDRRTNAFANTLAGLDIAADDRVAFLGKNSSKFFEILFGANKIGAALLPLNWRLAVPELTDIVADAAPKLIVADSEYLDVANEVATRTDQTYRVIGFDSTSGTGELDVLSDGASKTDPGTEVNPWSTAVLMYTSGTTGSPKGVQLSHQGYLYLNLCEHLEPSFSYTSEDSMLTVMPLFHAMGLGLSLQALYNGAAVAVYSMPDPGTLIEIIERDRPTILPLIPTVIQAMLDHPKTGPETFTTLRVVVYAGAPMPPHLLKRALLTLDCDFVQFYGATETGRGVTFLRPEQHRRGIKLNSIGSPLPLVEIMVADPLGEELPAGEVGEFLIRSPSLTTGYFDQPETTAAAFHDGWYRSGDGGYKDEDGFFFLVDRVKDMIITGGENVYSTEVEQALQQVDGVEMCAVIGVPDDKWGERVTAVVVPRSAGSLTEQEVIAKCRELIAGYKVPKEILFVESLPMTGSGKIMKGALRDDFARDKDDT</sequence>
<dbReference type="GO" id="GO:0016878">
    <property type="term" value="F:acid-thiol ligase activity"/>
    <property type="evidence" value="ECO:0007669"/>
    <property type="project" value="UniProtKB-ARBA"/>
</dbReference>
<protein>
    <submittedName>
        <fullName evidence="5">Long-chain-fatty-acid--CoA ligase</fullName>
    </submittedName>
</protein>
<name>A0A4Z0KGZ8_BREAU</name>
<dbReference type="InterPro" id="IPR045851">
    <property type="entry name" value="AMP-bd_C_sf"/>
</dbReference>
<feature type="domain" description="AMP-dependent synthetase/ligase" evidence="3">
    <location>
        <begin position="71"/>
        <end position="431"/>
    </location>
</feature>
<comment type="similarity">
    <text evidence="1">Belongs to the ATP-dependent AMP-binding enzyme family.</text>
</comment>
<reference evidence="5 6" key="1">
    <citation type="submission" date="2018-10" db="EMBL/GenBank/DDBJ databases">
        <title>Brevibacterium genomes from Austrain hard cheese rinds.</title>
        <authorList>
            <person name="Anast J.M."/>
            <person name="Dzieciol M."/>
            <person name="Schultz D.L."/>
            <person name="Mann E."/>
            <person name="Wagner M."/>
            <person name="Schmitz-Esser S."/>
        </authorList>
    </citation>
    <scope>NUCLEOTIDE SEQUENCE [LARGE SCALE GENOMIC DNA]</scope>
    <source>
        <strain evidence="5 6">L261</strain>
    </source>
</reference>
<dbReference type="InterPro" id="IPR020845">
    <property type="entry name" value="AMP-binding_CS"/>
</dbReference>
<evidence type="ECO:0000256" key="2">
    <source>
        <dbReference type="ARBA" id="ARBA00022598"/>
    </source>
</evidence>
<dbReference type="PANTHER" id="PTHR43767:SF1">
    <property type="entry name" value="NONRIBOSOMAL PEPTIDE SYNTHASE PES1 (EUROFUNG)-RELATED"/>
    <property type="match status" value="1"/>
</dbReference>
<keyword evidence="2 5" id="KW-0436">Ligase</keyword>
<dbReference type="Pfam" id="PF13193">
    <property type="entry name" value="AMP-binding_C"/>
    <property type="match status" value="1"/>
</dbReference>
<dbReference type="AlphaFoldDB" id="A0A4Z0KGZ8"/>
<dbReference type="InterPro" id="IPR025110">
    <property type="entry name" value="AMP-bd_C"/>
</dbReference>
<dbReference type="Gene3D" id="3.30.300.30">
    <property type="match status" value="1"/>
</dbReference>
<accession>A0A4Z0KGZ8</accession>